<feature type="compositionally biased region" description="Polar residues" evidence="9">
    <location>
        <begin position="482"/>
        <end position="496"/>
    </location>
</feature>
<sequence>MTDTISHPTRIRIISSANNNNNNNSINSINNSNSLKRKQPTYQQQQQQANEAANQTLPGTSKKLTLRLRPPPPPPPPPQQPSSSSSSSPLPPNAIPPTGPTLDQINQIRSLGLQLWHRIVNSTDADGRLRSIDFMDLPSAVDYPDYYQFIKHPIALNLIKSKLDSEHDPYLSLDTLLSDLKLVFSNAKKYNVEYSGIYKDAQALLKIVRKDPFATARGGDLKNQAELPEPKQKKLKLKLRPSQPTQPIPTPSTTPANGIKPTPPATFVIPPTPVDPVSQNATLAQTQSQPATAPAPVETRAQTTDSQAQPQASPSQPQASASAQLPSMSSQEIERIQSEVRAQTEARNRAQAEAQLRELRAREESRKQEEARQHQLRLQAQTRQLELRQQAEAQKAQPLRTQAPPPTRPESHAPAPSQTESPLLAQVPVQAHARSPARVQAQLQLQSPSRVETPTINQSRLPERSTPTTRASHARASPQVARPTTPTPSQSRLSPSPSKPKINLNKLKLWIRTVIENLEGLTDRAGRQLIEEFQTLPDKARWKSYYQIIPDPIAFENISTRNNRTGYKDFESFKDDVLRIFKNAQHFNEDGSMVWNDSKVLEAKFIELIHRPPLELADIVLPHLSELNAKKVNGGQATTPTSSINGKRKSPGKETPLKQVELLSTLAAPAVPKEGLRRSSRSPSRPPSALGSPPVTRSSRAVSPLPRRAPSPKGPPKKPTPIPPHSIANPPPTRPPSRLANDISPALISIANSQIGSRNVDPLVNQLGPTTKVRSMNVIPIKSADGYPPMINRFRITSRPKTMETLKIKNKRVFQHGFRVPRTTETIVIESELNRAWPMTRQLRSSIGLIKVKVEQVRVRGVPERLPLSHPPVHNNSTPAHQPEKDNGVLATEVKLVDGLNLVELAIVGRPDAHKNDLAAASVNLLAGIDGPAIIPSSNSSLPGTPLSSTSSSSSGGLVRESYRLFIYR</sequence>
<dbReference type="GO" id="GO:0006338">
    <property type="term" value="P:chromatin remodeling"/>
    <property type="evidence" value="ECO:0007669"/>
    <property type="project" value="InterPro"/>
</dbReference>
<dbReference type="GO" id="GO:0003682">
    <property type="term" value="F:chromatin binding"/>
    <property type="evidence" value="ECO:0007669"/>
    <property type="project" value="TreeGrafter"/>
</dbReference>
<dbReference type="AlphaFoldDB" id="A0A5B0P5I6"/>
<feature type="compositionally biased region" description="Pro residues" evidence="9">
    <location>
        <begin position="89"/>
        <end position="99"/>
    </location>
</feature>
<dbReference type="Pfam" id="PF00439">
    <property type="entry name" value="Bromodomain"/>
    <property type="match status" value="2"/>
</dbReference>
<evidence type="ECO:0000256" key="6">
    <source>
        <dbReference type="ARBA" id="ARBA00023163"/>
    </source>
</evidence>
<feature type="compositionally biased region" description="Pro residues" evidence="9">
    <location>
        <begin position="707"/>
        <end position="735"/>
    </location>
</feature>
<feature type="region of interest" description="Disordered" evidence="9">
    <location>
        <begin position="15"/>
        <end position="103"/>
    </location>
</feature>
<keyword evidence="3" id="KW-0156">Chromatin regulator</keyword>
<keyword evidence="7" id="KW-0539">Nucleus</keyword>
<dbReference type="GO" id="GO:0006368">
    <property type="term" value="P:transcription elongation by RNA polymerase II"/>
    <property type="evidence" value="ECO:0007669"/>
    <property type="project" value="TreeGrafter"/>
</dbReference>
<evidence type="ECO:0000313" key="12">
    <source>
        <dbReference type="Proteomes" id="UP000325313"/>
    </source>
</evidence>
<evidence type="ECO:0000256" key="8">
    <source>
        <dbReference type="PROSITE-ProRule" id="PRU00035"/>
    </source>
</evidence>
<dbReference type="PANTHER" id="PTHR16062">
    <property type="entry name" value="SWI/SNF-RELATED"/>
    <property type="match status" value="1"/>
</dbReference>
<dbReference type="FunFam" id="1.20.920.10:FF:000144">
    <property type="entry name" value="Uncharacterized protein"/>
    <property type="match status" value="1"/>
</dbReference>
<evidence type="ECO:0000256" key="2">
    <source>
        <dbReference type="ARBA" id="ARBA00022737"/>
    </source>
</evidence>
<feature type="region of interest" description="Disordered" evidence="9">
    <location>
        <begin position="217"/>
        <end position="354"/>
    </location>
</feature>
<dbReference type="Proteomes" id="UP000325313">
    <property type="component" value="Unassembled WGS sequence"/>
</dbReference>
<feature type="compositionally biased region" description="Low complexity" evidence="9">
    <location>
        <begin position="281"/>
        <end position="296"/>
    </location>
</feature>
<proteinExistence type="predicted"/>
<evidence type="ECO:0000313" key="11">
    <source>
        <dbReference type="EMBL" id="KAA1095820.1"/>
    </source>
</evidence>
<evidence type="ECO:0000259" key="10">
    <source>
        <dbReference type="PROSITE" id="PS50014"/>
    </source>
</evidence>
<keyword evidence="6" id="KW-0804">Transcription</keyword>
<evidence type="ECO:0000256" key="4">
    <source>
        <dbReference type="ARBA" id="ARBA00023015"/>
    </source>
</evidence>
<keyword evidence="2" id="KW-0677">Repeat</keyword>
<evidence type="ECO:0000256" key="3">
    <source>
        <dbReference type="ARBA" id="ARBA00022853"/>
    </source>
</evidence>
<feature type="compositionally biased region" description="Pro residues" evidence="9">
    <location>
        <begin position="69"/>
        <end position="80"/>
    </location>
</feature>
<keyword evidence="5 8" id="KW-0103">Bromodomain</keyword>
<dbReference type="SMART" id="SM00297">
    <property type="entry name" value="BROMO"/>
    <property type="match status" value="2"/>
</dbReference>
<dbReference type="PROSITE" id="PS50014">
    <property type="entry name" value="BROMODOMAIN_2"/>
    <property type="match status" value="2"/>
</dbReference>
<dbReference type="GO" id="GO:0016586">
    <property type="term" value="C:RSC-type complex"/>
    <property type="evidence" value="ECO:0007669"/>
    <property type="project" value="InterPro"/>
</dbReference>
<feature type="domain" description="Bromo" evidence="10">
    <location>
        <begin position="525"/>
        <end position="595"/>
    </location>
</feature>
<dbReference type="InterPro" id="IPR018359">
    <property type="entry name" value="Bromodomain_CS"/>
</dbReference>
<feature type="compositionally biased region" description="Low complexity" evidence="9">
    <location>
        <begin position="681"/>
        <end position="694"/>
    </location>
</feature>
<protein>
    <recommendedName>
        <fullName evidence="10">Bromo domain-containing protein</fullName>
    </recommendedName>
</protein>
<feature type="compositionally biased region" description="Polar residues" evidence="9">
    <location>
        <begin position="635"/>
        <end position="645"/>
    </location>
</feature>
<accession>A0A5B0P5I6</accession>
<feature type="region of interest" description="Disordered" evidence="9">
    <location>
        <begin position="865"/>
        <end position="886"/>
    </location>
</feature>
<dbReference type="PRINTS" id="PR00503">
    <property type="entry name" value="BROMODOMAIN"/>
</dbReference>
<evidence type="ECO:0000256" key="5">
    <source>
        <dbReference type="ARBA" id="ARBA00023117"/>
    </source>
</evidence>
<dbReference type="SUPFAM" id="SSF47370">
    <property type="entry name" value="Bromodomain"/>
    <property type="match status" value="2"/>
</dbReference>
<dbReference type="Gene3D" id="1.20.920.10">
    <property type="entry name" value="Bromodomain-like"/>
    <property type="match status" value="2"/>
</dbReference>
<feature type="compositionally biased region" description="Basic and acidic residues" evidence="9">
    <location>
        <begin position="332"/>
        <end position="354"/>
    </location>
</feature>
<feature type="compositionally biased region" description="Low complexity" evidence="9">
    <location>
        <begin position="306"/>
        <end position="331"/>
    </location>
</feature>
<feature type="compositionally biased region" description="Low complexity" evidence="9">
    <location>
        <begin position="15"/>
        <end position="34"/>
    </location>
</feature>
<dbReference type="PROSITE" id="PS00633">
    <property type="entry name" value="BROMODOMAIN_1"/>
    <property type="match status" value="1"/>
</dbReference>
<evidence type="ECO:0000256" key="9">
    <source>
        <dbReference type="SAM" id="MobiDB-lite"/>
    </source>
</evidence>
<dbReference type="PANTHER" id="PTHR16062:SF19">
    <property type="entry name" value="PROTEIN POLYBROMO-1"/>
    <property type="match status" value="1"/>
</dbReference>
<organism evidence="11 12">
    <name type="scientific">Puccinia graminis f. sp. tritici</name>
    <dbReference type="NCBI Taxonomy" id="56615"/>
    <lineage>
        <taxon>Eukaryota</taxon>
        <taxon>Fungi</taxon>
        <taxon>Dikarya</taxon>
        <taxon>Basidiomycota</taxon>
        <taxon>Pucciniomycotina</taxon>
        <taxon>Pucciniomycetes</taxon>
        <taxon>Pucciniales</taxon>
        <taxon>Pucciniaceae</taxon>
        <taxon>Puccinia</taxon>
    </lineage>
</organism>
<comment type="caution">
    <text evidence="11">The sequence shown here is derived from an EMBL/GenBank/DDBJ whole genome shotgun (WGS) entry which is preliminary data.</text>
</comment>
<name>A0A5B0P5I6_PUCGR</name>
<feature type="compositionally biased region" description="Polar residues" evidence="9">
    <location>
        <begin position="441"/>
        <end position="471"/>
    </location>
</feature>
<feature type="domain" description="Bromo" evidence="10">
    <location>
        <begin position="126"/>
        <end position="198"/>
    </location>
</feature>
<reference evidence="11 12" key="1">
    <citation type="submission" date="2019-05" db="EMBL/GenBank/DDBJ databases">
        <title>Emergence of the Ug99 lineage of the wheat stem rust pathogen through somatic hybridization.</title>
        <authorList>
            <person name="Li F."/>
            <person name="Upadhyaya N.M."/>
            <person name="Sperschneider J."/>
            <person name="Matny O."/>
            <person name="Nguyen-Phuc H."/>
            <person name="Mago R."/>
            <person name="Raley C."/>
            <person name="Miller M.E."/>
            <person name="Silverstein K.A.T."/>
            <person name="Henningsen E."/>
            <person name="Hirsch C.D."/>
            <person name="Visser B."/>
            <person name="Pretorius Z.A."/>
            <person name="Steffenson B.J."/>
            <person name="Schwessinger B."/>
            <person name="Dodds P.N."/>
            <person name="Figueroa M."/>
        </authorList>
    </citation>
    <scope>NUCLEOTIDE SEQUENCE [LARGE SCALE GENOMIC DNA]</scope>
    <source>
        <strain evidence="11 12">Ug99</strain>
    </source>
</reference>
<dbReference type="InterPro" id="IPR036427">
    <property type="entry name" value="Bromodomain-like_sf"/>
</dbReference>
<feature type="region of interest" description="Disordered" evidence="9">
    <location>
        <begin position="631"/>
        <end position="740"/>
    </location>
</feature>
<evidence type="ECO:0000256" key="1">
    <source>
        <dbReference type="ARBA" id="ARBA00004123"/>
    </source>
</evidence>
<dbReference type="InterPro" id="IPR037382">
    <property type="entry name" value="Rsc/polybromo"/>
</dbReference>
<dbReference type="InterPro" id="IPR001487">
    <property type="entry name" value="Bromodomain"/>
</dbReference>
<gene>
    <name evidence="11" type="ORF">PGTUg99_032596</name>
</gene>
<dbReference type="EMBL" id="VDEP01000371">
    <property type="protein sequence ID" value="KAA1095820.1"/>
    <property type="molecule type" value="Genomic_DNA"/>
</dbReference>
<feature type="region of interest" description="Disordered" evidence="9">
    <location>
        <begin position="387"/>
        <end position="500"/>
    </location>
</feature>
<comment type="subcellular location">
    <subcellularLocation>
        <location evidence="1">Nucleus</location>
    </subcellularLocation>
</comment>
<keyword evidence="4" id="KW-0805">Transcription regulation</keyword>
<feature type="compositionally biased region" description="Low complexity" evidence="9">
    <location>
        <begin position="43"/>
        <end position="55"/>
    </location>
</feature>
<evidence type="ECO:0000256" key="7">
    <source>
        <dbReference type="ARBA" id="ARBA00023242"/>
    </source>
</evidence>